<dbReference type="RefSeq" id="WP_163298600.1">
    <property type="nucleotide sequence ID" value="NZ_JAAGRR010000058.1"/>
</dbReference>
<dbReference type="AlphaFoldDB" id="A0A6N9TPU2"/>
<protein>
    <submittedName>
        <fullName evidence="4">Uncharacterized protein</fullName>
    </submittedName>
</protein>
<keyword evidence="3" id="KW-0175">Coiled coil</keyword>
<evidence type="ECO:0000313" key="5">
    <source>
        <dbReference type="Proteomes" id="UP000469346"/>
    </source>
</evidence>
<gene>
    <name evidence="4" type="ORF">G3N55_06340</name>
</gene>
<name>A0A6N9TPU2_DISTH</name>
<comment type="similarity">
    <text evidence="1 2">Belongs to the OprB family.</text>
</comment>
<keyword evidence="5" id="KW-1185">Reference proteome</keyword>
<keyword evidence="2" id="KW-0732">Signal</keyword>
<dbReference type="Proteomes" id="UP000469346">
    <property type="component" value="Unassembled WGS sequence"/>
</dbReference>
<dbReference type="InterPro" id="IPR038673">
    <property type="entry name" value="OprB_sf"/>
</dbReference>
<dbReference type="GO" id="GO:0008643">
    <property type="term" value="P:carbohydrate transport"/>
    <property type="evidence" value="ECO:0007669"/>
    <property type="project" value="InterPro"/>
</dbReference>
<dbReference type="GO" id="GO:0016020">
    <property type="term" value="C:membrane"/>
    <property type="evidence" value="ECO:0007669"/>
    <property type="project" value="InterPro"/>
</dbReference>
<organism evidence="4 5">
    <name type="scientific">Dissulfurirhabdus thermomarina</name>
    <dbReference type="NCBI Taxonomy" id="1765737"/>
    <lineage>
        <taxon>Bacteria</taxon>
        <taxon>Deltaproteobacteria</taxon>
        <taxon>Dissulfurirhabdaceae</taxon>
        <taxon>Dissulfurirhabdus</taxon>
    </lineage>
</organism>
<dbReference type="Gene3D" id="2.40.160.180">
    <property type="entry name" value="Carbohydrate-selective porin OprB"/>
    <property type="match status" value="1"/>
</dbReference>
<evidence type="ECO:0000256" key="2">
    <source>
        <dbReference type="RuleBase" id="RU363072"/>
    </source>
</evidence>
<evidence type="ECO:0000313" key="4">
    <source>
        <dbReference type="EMBL" id="NDY42460.1"/>
    </source>
</evidence>
<sequence length="448" mass="48760">MRRATRGIFWAAAAVLLALGPAVVRAATVDELSRDVRRLEERNRELLDRVERLERREAPAGDAAEAGPAWTDRIRLSGGVTTVVQATAGNADNNPDGGNHADGTYTLDLGLEADLDGLGTVVVHLEGGDGEGVNDNVPSFSVPNYDAYATLNNANQADLTISEAYYEARLLGGRLTFDVGKMDVSTLFDQNAAAGDETTQFLSNIFVKSMGLTVPEPDDFYAPAAMVALAPADFLEFRLIGASANNEHGHLWEDIFSKGFVAAQAAVSAAPFGRKGTYRLYGWWDERRHVKNRLLPLVNAAPTRADQRADEPLYGWGVSLDQELADGLVLFARYSRTLDDLAAWDADAAMWAPIPVEEVYSAGLSLSGTPWNRPGDALGVAWGQALLTRDFAQSTRNPADERYVEAYYRYAWNAHLATTADLQWIENPGGSFAADNVWIFGLRGQVDF</sequence>
<accession>A0A6N9TPU2</accession>
<reference evidence="4 5" key="1">
    <citation type="submission" date="2020-02" db="EMBL/GenBank/DDBJ databases">
        <title>Comparative genomics of sulfur disproportionating microorganisms.</title>
        <authorList>
            <person name="Ward L.M."/>
            <person name="Bertran E."/>
            <person name="Johnston D.T."/>
        </authorList>
    </citation>
    <scope>NUCLEOTIDE SEQUENCE [LARGE SCALE GENOMIC DNA]</scope>
    <source>
        <strain evidence="4 5">DSM 100025</strain>
    </source>
</reference>
<dbReference type="Pfam" id="PF04966">
    <property type="entry name" value="OprB"/>
    <property type="match status" value="1"/>
</dbReference>
<dbReference type="EMBL" id="JAAGRR010000058">
    <property type="protein sequence ID" value="NDY42460.1"/>
    <property type="molecule type" value="Genomic_DNA"/>
</dbReference>
<feature type="chain" id="PRO_5027165992" evidence="2">
    <location>
        <begin position="27"/>
        <end position="448"/>
    </location>
</feature>
<proteinExistence type="inferred from homology"/>
<comment type="caution">
    <text evidence="4">The sequence shown here is derived from an EMBL/GenBank/DDBJ whole genome shotgun (WGS) entry which is preliminary data.</text>
</comment>
<dbReference type="InterPro" id="IPR007049">
    <property type="entry name" value="Carb-sel_porin_OprB"/>
</dbReference>
<dbReference type="GO" id="GO:0015288">
    <property type="term" value="F:porin activity"/>
    <property type="evidence" value="ECO:0007669"/>
    <property type="project" value="InterPro"/>
</dbReference>
<feature type="coiled-coil region" evidence="3">
    <location>
        <begin position="29"/>
        <end position="56"/>
    </location>
</feature>
<evidence type="ECO:0000256" key="1">
    <source>
        <dbReference type="ARBA" id="ARBA00008769"/>
    </source>
</evidence>
<feature type="signal peptide" evidence="2">
    <location>
        <begin position="1"/>
        <end position="26"/>
    </location>
</feature>
<evidence type="ECO:0000256" key="3">
    <source>
        <dbReference type="SAM" id="Coils"/>
    </source>
</evidence>